<dbReference type="InterPro" id="IPR006683">
    <property type="entry name" value="Thioestr_dom"/>
</dbReference>
<evidence type="ECO:0000256" key="2">
    <source>
        <dbReference type="ARBA" id="ARBA00022801"/>
    </source>
</evidence>
<reference evidence="5 6" key="1">
    <citation type="submission" date="2016-08" db="EMBL/GenBank/DDBJ databases">
        <authorList>
            <consortium name="Lentinula edodes genome sequencing consortium"/>
            <person name="Sakamoto Y."/>
            <person name="Nakade K."/>
            <person name="Sato S."/>
            <person name="Yoshida Y."/>
            <person name="Miyazaki K."/>
            <person name="Natsume S."/>
            <person name="Konno N."/>
        </authorList>
    </citation>
    <scope>NUCLEOTIDE SEQUENCE [LARGE SCALE GENOMIC DNA]</scope>
    <source>
        <strain evidence="5 6">NBRC 111202</strain>
    </source>
</reference>
<accession>A0A1Q3DY14</accession>
<dbReference type="GO" id="GO:0047617">
    <property type="term" value="F:fatty acyl-CoA hydrolase activity"/>
    <property type="evidence" value="ECO:0007669"/>
    <property type="project" value="InterPro"/>
</dbReference>
<dbReference type="Gene3D" id="3.10.129.10">
    <property type="entry name" value="Hotdog Thioesterase"/>
    <property type="match status" value="1"/>
</dbReference>
<proteinExistence type="inferred from homology"/>
<dbReference type="InterPro" id="IPR039298">
    <property type="entry name" value="ACOT13"/>
</dbReference>
<keyword evidence="5" id="KW-0413">Isomerase</keyword>
<organism evidence="5 6">
    <name type="scientific">Lentinula edodes</name>
    <name type="common">Shiitake mushroom</name>
    <name type="synonym">Lentinus edodes</name>
    <dbReference type="NCBI Taxonomy" id="5353"/>
    <lineage>
        <taxon>Eukaryota</taxon>
        <taxon>Fungi</taxon>
        <taxon>Dikarya</taxon>
        <taxon>Basidiomycota</taxon>
        <taxon>Agaricomycotina</taxon>
        <taxon>Agaricomycetes</taxon>
        <taxon>Agaricomycetidae</taxon>
        <taxon>Agaricales</taxon>
        <taxon>Marasmiineae</taxon>
        <taxon>Omphalotaceae</taxon>
        <taxon>Lentinula</taxon>
    </lineage>
</organism>
<keyword evidence="6" id="KW-1185">Reference proteome</keyword>
<sequence>MSACLRFTRRVWQSFITTKGHDAQCFPNLVVHRAVPGEVNATLKIENYNLHGGLILSMTDTLGSLAVASRGYWMTGVSTDIGTSFVRPAGRPGDVLHVKAVLTALGKSLAYTRVDFTNPAGELVAYGYHTKYVGKSSTHQKNVKLSEDGEQSPTKRQKTTKRTINASSTIRTELLGVSKNSPQNFLSTPRSIEFARISNAMSDQTPPDHGYENSSS</sequence>
<dbReference type="SUPFAM" id="SSF54637">
    <property type="entry name" value="Thioesterase/thiol ester dehydrase-isomerase"/>
    <property type="match status" value="1"/>
</dbReference>
<feature type="region of interest" description="Disordered" evidence="3">
    <location>
        <begin position="137"/>
        <end position="165"/>
    </location>
</feature>
<evidence type="ECO:0000313" key="5">
    <source>
        <dbReference type="EMBL" id="GAV99916.1"/>
    </source>
</evidence>
<dbReference type="PANTHER" id="PTHR21660">
    <property type="entry name" value="THIOESTERASE SUPERFAMILY MEMBER-RELATED"/>
    <property type="match status" value="1"/>
</dbReference>
<comment type="caution">
    <text evidence="5">The sequence shown here is derived from an EMBL/GenBank/DDBJ whole genome shotgun (WGS) entry which is preliminary data.</text>
</comment>
<dbReference type="GO" id="GO:0016853">
    <property type="term" value="F:isomerase activity"/>
    <property type="evidence" value="ECO:0007669"/>
    <property type="project" value="UniProtKB-KW"/>
</dbReference>
<dbReference type="CDD" id="cd03443">
    <property type="entry name" value="PaaI_thioesterase"/>
    <property type="match status" value="1"/>
</dbReference>
<name>A0A1Q3DY14_LENED</name>
<reference evidence="5 6" key="2">
    <citation type="submission" date="2017-02" db="EMBL/GenBank/DDBJ databases">
        <title>A genome survey and senescence transcriptome analysis in Lentinula edodes.</title>
        <authorList>
            <person name="Sakamoto Y."/>
            <person name="Nakade K."/>
            <person name="Sato S."/>
            <person name="Yoshida Y."/>
            <person name="Miyazaki K."/>
            <person name="Natsume S."/>
            <person name="Konno N."/>
        </authorList>
    </citation>
    <scope>NUCLEOTIDE SEQUENCE [LARGE SCALE GENOMIC DNA]</scope>
    <source>
        <strain evidence="5 6">NBRC 111202</strain>
    </source>
</reference>
<evidence type="ECO:0000256" key="3">
    <source>
        <dbReference type="SAM" id="MobiDB-lite"/>
    </source>
</evidence>
<dbReference type="EMBL" id="BDGU01000021">
    <property type="protein sequence ID" value="GAV99916.1"/>
    <property type="molecule type" value="Genomic_DNA"/>
</dbReference>
<gene>
    <name evidence="5" type="ORF">LENED_001403</name>
</gene>
<comment type="similarity">
    <text evidence="1">Belongs to the thioesterase PaaI family.</text>
</comment>
<protein>
    <submittedName>
        <fullName evidence="5">Thioesterase thiol ester dehydrase-isomerase</fullName>
    </submittedName>
</protein>
<dbReference type="PANTHER" id="PTHR21660:SF1">
    <property type="entry name" value="ACYL-COENZYME A THIOESTERASE 13"/>
    <property type="match status" value="1"/>
</dbReference>
<keyword evidence="2" id="KW-0378">Hydrolase</keyword>
<evidence type="ECO:0000256" key="1">
    <source>
        <dbReference type="ARBA" id="ARBA00008324"/>
    </source>
</evidence>
<feature type="region of interest" description="Disordered" evidence="3">
    <location>
        <begin position="197"/>
        <end position="216"/>
    </location>
</feature>
<evidence type="ECO:0000313" key="6">
    <source>
        <dbReference type="Proteomes" id="UP000188533"/>
    </source>
</evidence>
<evidence type="ECO:0000259" key="4">
    <source>
        <dbReference type="Pfam" id="PF03061"/>
    </source>
</evidence>
<feature type="domain" description="Thioesterase" evidence="4">
    <location>
        <begin position="49"/>
        <end position="124"/>
    </location>
</feature>
<dbReference type="AlphaFoldDB" id="A0A1Q3DY14"/>
<dbReference type="InterPro" id="IPR029069">
    <property type="entry name" value="HotDog_dom_sf"/>
</dbReference>
<dbReference type="STRING" id="5353.A0A1Q3DY14"/>
<dbReference type="Pfam" id="PF03061">
    <property type="entry name" value="4HBT"/>
    <property type="match status" value="1"/>
</dbReference>
<dbReference type="Proteomes" id="UP000188533">
    <property type="component" value="Unassembled WGS sequence"/>
</dbReference>